<protein>
    <recommendedName>
        <fullName evidence="5">Secreted protein</fullName>
    </recommendedName>
</protein>
<reference evidence="3 4" key="1">
    <citation type="journal article" date="2019" name="Commun. Biol.">
        <title>The bagworm genome reveals a unique fibroin gene that provides high tensile strength.</title>
        <authorList>
            <person name="Kono N."/>
            <person name="Nakamura H."/>
            <person name="Ohtoshi R."/>
            <person name="Tomita M."/>
            <person name="Numata K."/>
            <person name="Arakawa K."/>
        </authorList>
    </citation>
    <scope>NUCLEOTIDE SEQUENCE [LARGE SCALE GENOMIC DNA]</scope>
</reference>
<gene>
    <name evidence="3" type="ORF">EVAR_63625_1</name>
</gene>
<dbReference type="AlphaFoldDB" id="A0A4C1ZP29"/>
<accession>A0A4C1ZP29</accession>
<dbReference type="EMBL" id="BGZK01002097">
    <property type="protein sequence ID" value="GBP90611.1"/>
    <property type="molecule type" value="Genomic_DNA"/>
</dbReference>
<evidence type="ECO:0000256" key="2">
    <source>
        <dbReference type="SAM" id="SignalP"/>
    </source>
</evidence>
<sequence>MDILFQLSSIILIAVATFEHTEQQPAHRQTFAVKRSAEADRGGAGRARVTDGRRMARLKGHGSCGITATTLQGQASMRASRRQVATAPIDTRNSREVTSGVLTFWAESRLEEGVE</sequence>
<organism evidence="3 4">
    <name type="scientific">Eumeta variegata</name>
    <name type="common">Bagworm moth</name>
    <name type="synonym">Eumeta japonica</name>
    <dbReference type="NCBI Taxonomy" id="151549"/>
    <lineage>
        <taxon>Eukaryota</taxon>
        <taxon>Metazoa</taxon>
        <taxon>Ecdysozoa</taxon>
        <taxon>Arthropoda</taxon>
        <taxon>Hexapoda</taxon>
        <taxon>Insecta</taxon>
        <taxon>Pterygota</taxon>
        <taxon>Neoptera</taxon>
        <taxon>Endopterygota</taxon>
        <taxon>Lepidoptera</taxon>
        <taxon>Glossata</taxon>
        <taxon>Ditrysia</taxon>
        <taxon>Tineoidea</taxon>
        <taxon>Psychidae</taxon>
        <taxon>Oiketicinae</taxon>
        <taxon>Eumeta</taxon>
    </lineage>
</organism>
<evidence type="ECO:0000313" key="3">
    <source>
        <dbReference type="EMBL" id="GBP90611.1"/>
    </source>
</evidence>
<dbReference type="Proteomes" id="UP000299102">
    <property type="component" value="Unassembled WGS sequence"/>
</dbReference>
<name>A0A4C1ZP29_EUMVA</name>
<evidence type="ECO:0000256" key="1">
    <source>
        <dbReference type="SAM" id="MobiDB-lite"/>
    </source>
</evidence>
<feature type="chain" id="PRO_5020041389" description="Secreted protein" evidence="2">
    <location>
        <begin position="17"/>
        <end position="115"/>
    </location>
</feature>
<keyword evidence="2" id="KW-0732">Signal</keyword>
<feature type="signal peptide" evidence="2">
    <location>
        <begin position="1"/>
        <end position="16"/>
    </location>
</feature>
<feature type="region of interest" description="Disordered" evidence="1">
    <location>
        <begin position="21"/>
        <end position="50"/>
    </location>
</feature>
<evidence type="ECO:0008006" key="5">
    <source>
        <dbReference type="Google" id="ProtNLM"/>
    </source>
</evidence>
<feature type="compositionally biased region" description="Basic and acidic residues" evidence="1">
    <location>
        <begin position="35"/>
        <end position="50"/>
    </location>
</feature>
<evidence type="ECO:0000313" key="4">
    <source>
        <dbReference type="Proteomes" id="UP000299102"/>
    </source>
</evidence>
<keyword evidence="4" id="KW-1185">Reference proteome</keyword>
<proteinExistence type="predicted"/>
<comment type="caution">
    <text evidence="3">The sequence shown here is derived from an EMBL/GenBank/DDBJ whole genome shotgun (WGS) entry which is preliminary data.</text>
</comment>